<comment type="caution">
    <text evidence="6">Lacks conserved residue(s) required for the propagation of feature annotation.</text>
</comment>
<dbReference type="Pfam" id="PF02525">
    <property type="entry name" value="Flavodoxin_2"/>
    <property type="match status" value="1"/>
</dbReference>
<dbReference type="HAMAP" id="MF_01216">
    <property type="entry name" value="Azoreductase_type1"/>
    <property type="match status" value="1"/>
</dbReference>
<dbReference type="InterPro" id="IPR050104">
    <property type="entry name" value="FMN-dep_NADH:Q_OxRdtase_AzoR1"/>
</dbReference>
<comment type="catalytic activity">
    <reaction evidence="5">
        <text>N,N-dimethyl-1,4-phenylenediamine + anthranilate + 2 NAD(+) = 2-(4-dimethylaminophenyl)diazenylbenzoate + 2 NADH + 2 H(+)</text>
        <dbReference type="Rhea" id="RHEA:55872"/>
        <dbReference type="ChEBI" id="CHEBI:15378"/>
        <dbReference type="ChEBI" id="CHEBI:15783"/>
        <dbReference type="ChEBI" id="CHEBI:16567"/>
        <dbReference type="ChEBI" id="CHEBI:57540"/>
        <dbReference type="ChEBI" id="CHEBI:57945"/>
        <dbReference type="ChEBI" id="CHEBI:71579"/>
        <dbReference type="EC" id="1.7.1.17"/>
    </reaction>
    <physiologicalReaction direction="right-to-left" evidence="5">
        <dbReference type="Rhea" id="RHEA:55874"/>
    </physiologicalReaction>
</comment>
<evidence type="ECO:0000259" key="7">
    <source>
        <dbReference type="Pfam" id="PF02525"/>
    </source>
</evidence>
<dbReference type="SUPFAM" id="SSF52218">
    <property type="entry name" value="Flavoproteins"/>
    <property type="match status" value="1"/>
</dbReference>
<keyword evidence="4 6" id="KW-0520">NAD</keyword>
<comment type="subunit">
    <text evidence="6">Homodimer.</text>
</comment>
<sequence length="196" mass="21066">MENLNKILRIDTSARVSDSVSRGLVDAIIEHLSAEKAVQVEKRDVSKGLPFINEDWVGANFTPPEMRTDAQASTLAQSDQLVNEIKNADTLVIGIPTYNFGVPATFKAWVDLIGRAGVTFKYTETGPVGLMEGKRAIIALASGGTPSGSEIDFVTPYVRHILGFIGITDVTFIIADAMGQQAEEKIAAAMASIKQI</sequence>
<gene>
    <name evidence="6" type="primary">azoR</name>
    <name evidence="8" type="ordered locus">Hbal_2849</name>
</gene>
<organism evidence="8 9">
    <name type="scientific">Hirschia baltica (strain ATCC 49814 / DSM 5838 / IFAM 1418)</name>
    <dbReference type="NCBI Taxonomy" id="582402"/>
    <lineage>
        <taxon>Bacteria</taxon>
        <taxon>Pseudomonadati</taxon>
        <taxon>Pseudomonadota</taxon>
        <taxon>Alphaproteobacteria</taxon>
        <taxon>Hyphomonadales</taxon>
        <taxon>Hyphomonadaceae</taxon>
        <taxon>Hirschia</taxon>
    </lineage>
</organism>
<evidence type="ECO:0000256" key="3">
    <source>
        <dbReference type="ARBA" id="ARBA00023002"/>
    </source>
</evidence>
<dbReference type="EMBL" id="CP001678">
    <property type="protein sequence ID" value="ACT60522.1"/>
    <property type="molecule type" value="Genomic_DNA"/>
</dbReference>
<comment type="catalytic activity">
    <reaction evidence="6">
        <text>2 a quinone + NADH + H(+) = 2 a 1,4-benzosemiquinone + NAD(+)</text>
        <dbReference type="Rhea" id="RHEA:65952"/>
        <dbReference type="ChEBI" id="CHEBI:15378"/>
        <dbReference type="ChEBI" id="CHEBI:57540"/>
        <dbReference type="ChEBI" id="CHEBI:57945"/>
        <dbReference type="ChEBI" id="CHEBI:132124"/>
        <dbReference type="ChEBI" id="CHEBI:134225"/>
    </reaction>
</comment>
<dbReference type="InterPro" id="IPR003680">
    <property type="entry name" value="Flavodoxin_fold"/>
</dbReference>
<dbReference type="RefSeq" id="WP_015828672.1">
    <property type="nucleotide sequence ID" value="NC_012982.1"/>
</dbReference>
<dbReference type="GO" id="GO:0010181">
    <property type="term" value="F:FMN binding"/>
    <property type="evidence" value="ECO:0007669"/>
    <property type="project" value="UniProtKB-UniRule"/>
</dbReference>
<dbReference type="STRING" id="582402.Hbal_2849"/>
<keyword evidence="9" id="KW-1185">Reference proteome</keyword>
<comment type="function">
    <text evidence="6">Quinone reductase that provides resistance to thiol-specific stress caused by electrophilic quinones.</text>
</comment>
<feature type="binding site" evidence="6">
    <location>
        <begin position="19"/>
        <end position="21"/>
    </location>
    <ligand>
        <name>FMN</name>
        <dbReference type="ChEBI" id="CHEBI:58210"/>
    </ligand>
</feature>
<evidence type="ECO:0000256" key="1">
    <source>
        <dbReference type="ARBA" id="ARBA00022630"/>
    </source>
</evidence>
<name>C6XQZ1_HIRBI</name>
<feature type="domain" description="Flavodoxin-like fold" evidence="7">
    <location>
        <begin position="6"/>
        <end position="195"/>
    </location>
</feature>
<keyword evidence="1 6" id="KW-0285">Flavoprotein</keyword>
<dbReference type="PANTHER" id="PTHR43741:SF2">
    <property type="entry name" value="FMN-DEPENDENT NADH:QUINONE OXIDOREDUCTASE"/>
    <property type="match status" value="1"/>
</dbReference>
<evidence type="ECO:0000313" key="8">
    <source>
        <dbReference type="EMBL" id="ACT60522.1"/>
    </source>
</evidence>
<dbReference type="EC" id="1.7.1.17" evidence="6"/>
<evidence type="ECO:0000256" key="2">
    <source>
        <dbReference type="ARBA" id="ARBA00022643"/>
    </source>
</evidence>
<dbReference type="AlphaFoldDB" id="C6XQZ1"/>
<dbReference type="Proteomes" id="UP000002745">
    <property type="component" value="Chromosome"/>
</dbReference>
<keyword evidence="2 6" id="KW-0288">FMN</keyword>
<reference evidence="9" key="1">
    <citation type="journal article" date="2011" name="J. Bacteriol.">
        <title>Genome sequences of eight morphologically diverse alphaproteobacteria.</title>
        <authorList>
            <consortium name="US DOE Joint Genome Institute"/>
            <person name="Brown P.J."/>
            <person name="Kysela D.T."/>
            <person name="Buechlein A."/>
            <person name="Hemmerich C."/>
            <person name="Brun Y.V."/>
        </authorList>
    </citation>
    <scope>NUCLEOTIDE SEQUENCE [LARGE SCALE GENOMIC DNA]</scope>
    <source>
        <strain evidence="9">ATCC 49814 / DSM 5838 / IFAM 1418</strain>
    </source>
</reference>
<proteinExistence type="inferred from homology"/>
<dbReference type="InterPro" id="IPR023048">
    <property type="entry name" value="NADH:quinone_OxRdtase_FMN_depd"/>
</dbReference>
<accession>C6XQZ1</accession>
<protein>
    <recommendedName>
        <fullName evidence="6">FMN dependent NADH:quinone oxidoreductase</fullName>
        <ecNumber evidence="6">1.6.5.-</ecNumber>
    </recommendedName>
    <alternativeName>
        <fullName evidence="6">Azo-dye reductase</fullName>
    </alternativeName>
    <alternativeName>
        <fullName evidence="6">FMN-dependent NADH-azo compound oxidoreductase</fullName>
    </alternativeName>
    <alternativeName>
        <fullName evidence="6">FMN-dependent NADH-azoreductase</fullName>
        <ecNumber evidence="6">1.7.1.17</ecNumber>
    </alternativeName>
</protein>
<comment type="function">
    <text evidence="6">Also exhibits azoreductase activity. Catalyzes the reductive cleavage of the azo bond in aromatic azo compounds to the corresponding amines.</text>
</comment>
<evidence type="ECO:0000313" key="9">
    <source>
        <dbReference type="Proteomes" id="UP000002745"/>
    </source>
</evidence>
<dbReference type="Gene3D" id="3.40.50.360">
    <property type="match status" value="1"/>
</dbReference>
<dbReference type="GO" id="GO:0009055">
    <property type="term" value="F:electron transfer activity"/>
    <property type="evidence" value="ECO:0007669"/>
    <property type="project" value="UniProtKB-UniRule"/>
</dbReference>
<dbReference type="eggNOG" id="COG1182">
    <property type="taxonomic scope" value="Bacteria"/>
</dbReference>
<dbReference type="EC" id="1.6.5.-" evidence="6"/>
<evidence type="ECO:0000256" key="6">
    <source>
        <dbReference type="HAMAP-Rule" id="MF_01216"/>
    </source>
</evidence>
<dbReference type="GO" id="GO:0016655">
    <property type="term" value="F:oxidoreductase activity, acting on NAD(P)H, quinone or similar compound as acceptor"/>
    <property type="evidence" value="ECO:0007669"/>
    <property type="project" value="InterPro"/>
</dbReference>
<dbReference type="InterPro" id="IPR029039">
    <property type="entry name" value="Flavoprotein-like_sf"/>
</dbReference>
<dbReference type="GO" id="GO:0016652">
    <property type="term" value="F:oxidoreductase activity, acting on NAD(P)H as acceptor"/>
    <property type="evidence" value="ECO:0007669"/>
    <property type="project" value="UniProtKB-UniRule"/>
</dbReference>
<dbReference type="HOGENOM" id="CLU_088964_0_0_5"/>
<keyword evidence="3 6" id="KW-0560">Oxidoreductase</keyword>
<comment type="similarity">
    <text evidence="6">Belongs to the azoreductase type 1 family.</text>
</comment>
<dbReference type="KEGG" id="hba:Hbal_2849"/>
<dbReference type="PANTHER" id="PTHR43741">
    <property type="entry name" value="FMN-DEPENDENT NADH-AZOREDUCTASE 1"/>
    <property type="match status" value="1"/>
</dbReference>
<evidence type="ECO:0000256" key="5">
    <source>
        <dbReference type="ARBA" id="ARBA00048542"/>
    </source>
</evidence>
<comment type="cofactor">
    <cofactor evidence="6">
        <name>FMN</name>
        <dbReference type="ChEBI" id="CHEBI:58210"/>
    </cofactor>
    <text evidence="6">Binds 1 FMN per subunit.</text>
</comment>
<evidence type="ECO:0000256" key="4">
    <source>
        <dbReference type="ARBA" id="ARBA00023027"/>
    </source>
</evidence>
<feature type="binding site" evidence="6">
    <location>
        <position position="13"/>
    </location>
    <ligand>
        <name>FMN</name>
        <dbReference type="ChEBI" id="CHEBI:58210"/>
    </ligand>
</feature>